<dbReference type="Proteomes" id="UP000593564">
    <property type="component" value="Unassembled WGS sequence"/>
</dbReference>
<gene>
    <name evidence="2" type="ORF">HYC85_000453</name>
</gene>
<sequence length="114" mass="12789">MLLLCSIRASISEMEQRPRAMNRITNKKDLPLNEPMSCTSPSQMISANLLPYLSPPVRLTNPHSLSTANPVPPITLRRPTAPILPHRRDPYTAAPSILKQPHLRLPELVVRVRS</sequence>
<dbReference type="AlphaFoldDB" id="A0A7J7I4D6"/>
<evidence type="ECO:0000256" key="1">
    <source>
        <dbReference type="SAM" id="MobiDB-lite"/>
    </source>
</evidence>
<keyword evidence="3" id="KW-1185">Reference proteome</keyword>
<evidence type="ECO:0000313" key="3">
    <source>
        <dbReference type="Proteomes" id="UP000593564"/>
    </source>
</evidence>
<accession>A0A7J7I4D6</accession>
<feature type="region of interest" description="Disordered" evidence="1">
    <location>
        <begin position="63"/>
        <end position="95"/>
    </location>
</feature>
<reference evidence="3" key="1">
    <citation type="journal article" date="2020" name="Nat. Commun.">
        <title>Genome assembly of wild tea tree DASZ reveals pedigree and selection history of tea varieties.</title>
        <authorList>
            <person name="Zhang W."/>
            <person name="Zhang Y."/>
            <person name="Qiu H."/>
            <person name="Guo Y."/>
            <person name="Wan H."/>
            <person name="Zhang X."/>
            <person name="Scossa F."/>
            <person name="Alseekh S."/>
            <person name="Zhang Q."/>
            <person name="Wang P."/>
            <person name="Xu L."/>
            <person name="Schmidt M.H."/>
            <person name="Jia X."/>
            <person name="Li D."/>
            <person name="Zhu A."/>
            <person name="Guo F."/>
            <person name="Chen W."/>
            <person name="Ni D."/>
            <person name="Usadel B."/>
            <person name="Fernie A.R."/>
            <person name="Wen W."/>
        </authorList>
    </citation>
    <scope>NUCLEOTIDE SEQUENCE [LARGE SCALE GENOMIC DNA]</scope>
    <source>
        <strain evidence="3">cv. G240</strain>
    </source>
</reference>
<dbReference type="EMBL" id="JACBKZ010000001">
    <property type="protein sequence ID" value="KAF5959244.1"/>
    <property type="molecule type" value="Genomic_DNA"/>
</dbReference>
<name>A0A7J7I4D6_CAMSI</name>
<organism evidence="2 3">
    <name type="scientific">Camellia sinensis</name>
    <name type="common">Tea plant</name>
    <name type="synonym">Thea sinensis</name>
    <dbReference type="NCBI Taxonomy" id="4442"/>
    <lineage>
        <taxon>Eukaryota</taxon>
        <taxon>Viridiplantae</taxon>
        <taxon>Streptophyta</taxon>
        <taxon>Embryophyta</taxon>
        <taxon>Tracheophyta</taxon>
        <taxon>Spermatophyta</taxon>
        <taxon>Magnoliopsida</taxon>
        <taxon>eudicotyledons</taxon>
        <taxon>Gunneridae</taxon>
        <taxon>Pentapetalae</taxon>
        <taxon>asterids</taxon>
        <taxon>Ericales</taxon>
        <taxon>Theaceae</taxon>
        <taxon>Camellia</taxon>
    </lineage>
</organism>
<proteinExistence type="predicted"/>
<protein>
    <submittedName>
        <fullName evidence="2">Uncharacterized protein</fullName>
    </submittedName>
</protein>
<comment type="caution">
    <text evidence="2">The sequence shown here is derived from an EMBL/GenBank/DDBJ whole genome shotgun (WGS) entry which is preliminary data.</text>
</comment>
<evidence type="ECO:0000313" key="2">
    <source>
        <dbReference type="EMBL" id="KAF5959244.1"/>
    </source>
</evidence>
<reference evidence="2 3" key="2">
    <citation type="submission" date="2020-07" db="EMBL/GenBank/DDBJ databases">
        <title>Genome assembly of wild tea tree DASZ reveals pedigree and selection history of tea varieties.</title>
        <authorList>
            <person name="Zhang W."/>
        </authorList>
    </citation>
    <scope>NUCLEOTIDE SEQUENCE [LARGE SCALE GENOMIC DNA]</scope>
    <source>
        <strain evidence="3">cv. G240</strain>
        <tissue evidence="2">Leaf</tissue>
    </source>
</reference>